<sequence>MEPASETPTALLLIDIQKGFEHPTHWGTSRSTPSLETNVASLLSAARSYNESASQPILIIHVHHHSTSPSSLLHPSARLPGTETSAIEAADFAAPTGTEPVLTKNVNSSFIGTDLEARLRGFGAGQLVVAGLTTDHCVSTTVRMAANLHVLGDAPDGEGIFMVKDATATYSKGGFDAETVHAVHLASLDGEFAQVVSTDDILGRVFR</sequence>
<dbReference type="PANTHER" id="PTHR43540:SF1">
    <property type="entry name" value="ISOCHORISMATASE HYDROLASE"/>
    <property type="match status" value="1"/>
</dbReference>
<keyword evidence="2 4" id="KW-0378">Hydrolase</keyword>
<evidence type="ECO:0000313" key="4">
    <source>
        <dbReference type="EMBL" id="KAH6695289.1"/>
    </source>
</evidence>
<organism evidence="4 5">
    <name type="scientific">Plectosphaerella plurivora</name>
    <dbReference type="NCBI Taxonomy" id="936078"/>
    <lineage>
        <taxon>Eukaryota</taxon>
        <taxon>Fungi</taxon>
        <taxon>Dikarya</taxon>
        <taxon>Ascomycota</taxon>
        <taxon>Pezizomycotina</taxon>
        <taxon>Sordariomycetes</taxon>
        <taxon>Hypocreomycetidae</taxon>
        <taxon>Glomerellales</taxon>
        <taxon>Plectosphaerellaceae</taxon>
        <taxon>Plectosphaerella</taxon>
    </lineage>
</organism>
<keyword evidence="5" id="KW-1185">Reference proteome</keyword>
<protein>
    <submittedName>
        <fullName evidence="4">Isochorismatase hydrolase</fullName>
    </submittedName>
</protein>
<dbReference type="InterPro" id="IPR000868">
    <property type="entry name" value="Isochorismatase-like_dom"/>
</dbReference>
<feature type="domain" description="Isochorismatase-like" evidence="3">
    <location>
        <begin position="9"/>
        <end position="200"/>
    </location>
</feature>
<evidence type="ECO:0000313" key="5">
    <source>
        <dbReference type="Proteomes" id="UP000770015"/>
    </source>
</evidence>
<dbReference type="OrthoDB" id="245563at2759"/>
<accession>A0A9P8VKF3</accession>
<dbReference type="AlphaFoldDB" id="A0A9P8VKF3"/>
<dbReference type="InterPro" id="IPR036380">
    <property type="entry name" value="Isochorismatase-like_sf"/>
</dbReference>
<dbReference type="GO" id="GO:0016787">
    <property type="term" value="F:hydrolase activity"/>
    <property type="evidence" value="ECO:0007669"/>
    <property type="project" value="UniProtKB-KW"/>
</dbReference>
<evidence type="ECO:0000259" key="3">
    <source>
        <dbReference type="Pfam" id="PF00857"/>
    </source>
</evidence>
<dbReference type="PANTHER" id="PTHR43540">
    <property type="entry name" value="PEROXYUREIDOACRYLATE/UREIDOACRYLATE AMIDOHYDROLASE-RELATED"/>
    <property type="match status" value="1"/>
</dbReference>
<proteinExistence type="inferred from homology"/>
<dbReference type="Pfam" id="PF00857">
    <property type="entry name" value="Isochorismatase"/>
    <property type="match status" value="1"/>
</dbReference>
<name>A0A9P8VKF3_9PEZI</name>
<dbReference type="SUPFAM" id="SSF52499">
    <property type="entry name" value="Isochorismatase-like hydrolases"/>
    <property type="match status" value="1"/>
</dbReference>
<gene>
    <name evidence="4" type="ORF">F5X68DRAFT_198202</name>
</gene>
<evidence type="ECO:0000256" key="2">
    <source>
        <dbReference type="ARBA" id="ARBA00022801"/>
    </source>
</evidence>
<comment type="similarity">
    <text evidence="1">Belongs to the isochorismatase family.</text>
</comment>
<dbReference type="Proteomes" id="UP000770015">
    <property type="component" value="Unassembled WGS sequence"/>
</dbReference>
<reference evidence="4" key="1">
    <citation type="journal article" date="2021" name="Nat. Commun.">
        <title>Genetic determinants of endophytism in the Arabidopsis root mycobiome.</title>
        <authorList>
            <person name="Mesny F."/>
            <person name="Miyauchi S."/>
            <person name="Thiergart T."/>
            <person name="Pickel B."/>
            <person name="Atanasova L."/>
            <person name="Karlsson M."/>
            <person name="Huettel B."/>
            <person name="Barry K.W."/>
            <person name="Haridas S."/>
            <person name="Chen C."/>
            <person name="Bauer D."/>
            <person name="Andreopoulos W."/>
            <person name="Pangilinan J."/>
            <person name="LaButti K."/>
            <person name="Riley R."/>
            <person name="Lipzen A."/>
            <person name="Clum A."/>
            <person name="Drula E."/>
            <person name="Henrissat B."/>
            <person name="Kohler A."/>
            <person name="Grigoriev I.V."/>
            <person name="Martin F.M."/>
            <person name="Hacquard S."/>
        </authorList>
    </citation>
    <scope>NUCLEOTIDE SEQUENCE</scope>
    <source>
        <strain evidence="4">MPI-SDFR-AT-0117</strain>
    </source>
</reference>
<dbReference type="InterPro" id="IPR050272">
    <property type="entry name" value="Isochorismatase-like_hydrls"/>
</dbReference>
<dbReference type="EMBL" id="JAGSXJ010000002">
    <property type="protein sequence ID" value="KAH6695289.1"/>
    <property type="molecule type" value="Genomic_DNA"/>
</dbReference>
<evidence type="ECO:0000256" key="1">
    <source>
        <dbReference type="ARBA" id="ARBA00006336"/>
    </source>
</evidence>
<dbReference type="Gene3D" id="3.40.50.850">
    <property type="entry name" value="Isochorismatase-like"/>
    <property type="match status" value="1"/>
</dbReference>
<comment type="caution">
    <text evidence="4">The sequence shown here is derived from an EMBL/GenBank/DDBJ whole genome shotgun (WGS) entry which is preliminary data.</text>
</comment>